<reference evidence="1 2" key="1">
    <citation type="submission" date="2019-07" db="EMBL/GenBank/DDBJ databases">
        <title>Whole genome shotgun sequence of Pseudonocardia asaccharolytica NBRC 16224.</title>
        <authorList>
            <person name="Hosoyama A."/>
            <person name="Uohara A."/>
            <person name="Ohji S."/>
            <person name="Ichikawa N."/>
        </authorList>
    </citation>
    <scope>NUCLEOTIDE SEQUENCE [LARGE SCALE GENOMIC DNA]</scope>
    <source>
        <strain evidence="1 2">NBRC 16224</strain>
    </source>
</reference>
<proteinExistence type="predicted"/>
<keyword evidence="2" id="KW-1185">Reference proteome</keyword>
<dbReference type="STRING" id="1123024.GCA_000423625_02923"/>
<protein>
    <submittedName>
        <fullName evidence="1">Uncharacterized protein</fullName>
    </submittedName>
</protein>
<accession>A0A511D406</accession>
<dbReference type="AlphaFoldDB" id="A0A511D406"/>
<evidence type="ECO:0000313" key="2">
    <source>
        <dbReference type="Proteomes" id="UP000321328"/>
    </source>
</evidence>
<name>A0A511D406_9PSEU</name>
<dbReference type="RefSeq" id="WP_147201181.1">
    <property type="nucleotide sequence ID" value="NZ_AUII01000012.1"/>
</dbReference>
<dbReference type="EMBL" id="BJVI01000039">
    <property type="protein sequence ID" value="GEL19529.1"/>
    <property type="molecule type" value="Genomic_DNA"/>
</dbReference>
<dbReference type="Proteomes" id="UP000321328">
    <property type="component" value="Unassembled WGS sequence"/>
</dbReference>
<evidence type="ECO:0000313" key="1">
    <source>
        <dbReference type="EMBL" id="GEL19529.1"/>
    </source>
</evidence>
<comment type="caution">
    <text evidence="1">The sequence shown here is derived from an EMBL/GenBank/DDBJ whole genome shotgun (WGS) entry which is preliminary data.</text>
</comment>
<gene>
    <name evidence="1" type="ORF">PA7_33660</name>
</gene>
<sequence length="87" mass="9228">MSRNATAPAAATAAPVSGPWWRIRPGTSLRPDPGTGRRALSHRRPAVPLDYAAPGGRTAQVALLHHRTSKKKIGSLVLNPGPMSRKC</sequence>
<organism evidence="1 2">
    <name type="scientific">Pseudonocardia asaccharolytica DSM 44247 = NBRC 16224</name>
    <dbReference type="NCBI Taxonomy" id="1123024"/>
    <lineage>
        <taxon>Bacteria</taxon>
        <taxon>Bacillati</taxon>
        <taxon>Actinomycetota</taxon>
        <taxon>Actinomycetes</taxon>
        <taxon>Pseudonocardiales</taxon>
        <taxon>Pseudonocardiaceae</taxon>
        <taxon>Pseudonocardia</taxon>
    </lineage>
</organism>